<dbReference type="EMBL" id="MVGJ01000239">
    <property type="protein sequence ID" value="OOL79604.1"/>
    <property type="molecule type" value="Genomic_DNA"/>
</dbReference>
<accession>A0A1S8KIK5</accession>
<gene>
    <name evidence="2" type="ORF">B1P95_15730</name>
</gene>
<name>A0A1S8KIK5_ENTFC</name>
<keyword evidence="1" id="KW-0472">Membrane</keyword>
<dbReference type="AlphaFoldDB" id="A0A1S8KIK5"/>
<dbReference type="Pfam" id="PF06161">
    <property type="entry name" value="DUF975"/>
    <property type="match status" value="1"/>
</dbReference>
<keyword evidence="1" id="KW-0812">Transmembrane</keyword>
<evidence type="ECO:0008006" key="4">
    <source>
        <dbReference type="Google" id="ProtNLM"/>
    </source>
</evidence>
<protein>
    <recommendedName>
        <fullName evidence="4">DUF975 family protein</fullName>
    </recommendedName>
</protein>
<evidence type="ECO:0000313" key="3">
    <source>
        <dbReference type="Proteomes" id="UP000191171"/>
    </source>
</evidence>
<comment type="caution">
    <text evidence="2">The sequence shown here is derived from an EMBL/GenBank/DDBJ whole genome shotgun (WGS) entry which is preliminary data.</text>
</comment>
<feature type="transmembrane region" description="Helical" evidence="1">
    <location>
        <begin position="89"/>
        <end position="116"/>
    </location>
</feature>
<proteinExistence type="predicted"/>
<evidence type="ECO:0000313" key="2">
    <source>
        <dbReference type="EMBL" id="OOL79604.1"/>
    </source>
</evidence>
<dbReference type="InterPro" id="IPR010380">
    <property type="entry name" value="DUF975"/>
</dbReference>
<feature type="transmembrane region" description="Helical" evidence="1">
    <location>
        <begin position="35"/>
        <end position="56"/>
    </location>
</feature>
<sequence length="141" mass="15873">MFLISGVSTYMQLLFSSNAVPTGVMPEDFLDISFVLSMIGMIFVSALIMSIVGGLFQFAAWTKFDYPDLSVIQCLKYGWFLLKDRIGTYILLQLSFIGWYLLGAIALFIGLLWVIVYVNVSVAEFYEQARIEKGGPDAYFT</sequence>
<evidence type="ECO:0000256" key="1">
    <source>
        <dbReference type="SAM" id="Phobius"/>
    </source>
</evidence>
<organism evidence="2 3">
    <name type="scientific">Enterococcus faecium</name>
    <name type="common">Streptococcus faecium</name>
    <dbReference type="NCBI Taxonomy" id="1352"/>
    <lineage>
        <taxon>Bacteria</taxon>
        <taxon>Bacillati</taxon>
        <taxon>Bacillota</taxon>
        <taxon>Bacilli</taxon>
        <taxon>Lactobacillales</taxon>
        <taxon>Enterococcaceae</taxon>
        <taxon>Enterococcus</taxon>
    </lineage>
</organism>
<keyword evidence="1" id="KW-1133">Transmembrane helix</keyword>
<dbReference type="Proteomes" id="UP000191171">
    <property type="component" value="Unassembled WGS sequence"/>
</dbReference>
<reference evidence="2 3" key="1">
    <citation type="submission" date="2017-02" db="EMBL/GenBank/DDBJ databases">
        <title>Clonality and virulence of isolates of VRE in Hematopoietic Stem Cell Transplanted (HSCT) patients.</title>
        <authorList>
            <person name="Marchi A.P."/>
            <person name="Martins R.C."/>
            <person name="Marie S.K."/>
            <person name="Levin A.S."/>
            <person name="Costa S.F."/>
        </authorList>
    </citation>
    <scope>NUCLEOTIDE SEQUENCE [LARGE SCALE GENOMIC DNA]</scope>
    <source>
        <strain evidence="2 3">LIM1759</strain>
    </source>
</reference>